<accession>A0A836KEE3</accession>
<feature type="compositionally biased region" description="Low complexity" evidence="1">
    <location>
        <begin position="729"/>
        <end position="741"/>
    </location>
</feature>
<feature type="region of interest" description="Disordered" evidence="1">
    <location>
        <begin position="149"/>
        <end position="174"/>
    </location>
</feature>
<feature type="compositionally biased region" description="Low complexity" evidence="1">
    <location>
        <begin position="255"/>
        <end position="265"/>
    </location>
</feature>
<gene>
    <name evidence="2" type="ORF">LSCM4_00829</name>
</gene>
<name>A0A836KEE3_9TRYP</name>
<dbReference type="EMBL" id="JAFHLR010000034">
    <property type="protein sequence ID" value="KAG5467750.1"/>
    <property type="molecule type" value="Genomic_DNA"/>
</dbReference>
<dbReference type="KEGG" id="loi:92356836"/>
<reference evidence="3" key="1">
    <citation type="journal article" date="2021" name="Microbiol. Resour. Announc.">
        <title>LGAAP: Leishmaniinae Genome Assembly and Annotation Pipeline.</title>
        <authorList>
            <person name="Almutairi H."/>
            <person name="Urbaniak M.D."/>
            <person name="Bates M.D."/>
            <person name="Jariyapan N."/>
            <person name="Kwakye-Nuako G."/>
            <person name="Thomaz-Soccol V."/>
            <person name="Al-Salem W.S."/>
            <person name="Dillon R.J."/>
            <person name="Bates P.A."/>
            <person name="Gatherer D."/>
        </authorList>
    </citation>
    <scope>NUCLEOTIDE SEQUENCE [LARGE SCALE GENOMIC DNA]</scope>
</reference>
<feature type="compositionally biased region" description="Low complexity" evidence="1">
    <location>
        <begin position="30"/>
        <end position="39"/>
    </location>
</feature>
<protein>
    <submittedName>
        <fullName evidence="2">Uncharacterized protein</fullName>
    </submittedName>
</protein>
<sequence length="1119" mass="122981">MPPPLRKPSPGSQHQHTSRLSSSPAPPIPRSSSLSPSASDSDDDFVYVLEHVDTTEEAVERIRAVQQPKEKNQGRLLGGIGGSAKSLTELVTTSPNKYPASWKLKGELPATMQEFYESPRYTVTLAAAREALFSDALSGFHSYVAREEAERDPQRALPHHNHSHYHVSEQQGAAEHPVHYVRLHSTQSGIACTSTIPSLSPTVTQEWNSAVATPPVSLTKPAATAVKMTGVAKEDCAQVSPRASAVPSSKRVESPDAPSTTADPDSPSPSTEPAPTRTSLLAKATLSPDVPAEEAVTASVAEKMEPDSQRIPASYIFLMRSRDTEAMIPVSSAAPHSVILETRALPPLRDSCARGRASADSPGNIHVDTAASAAALSKAVKQPAMQPHALLQEGIYQRTRVPVVFRYRYSPDFEETIEENKLRHQQLDRALRNHQRLAGSRGLTNAERQEISRRFADPNALAHEWLYVWEQFERDIPRETLFVEDTPYHDPKDALAAILSYVEHCYDRCQQRIQEKSAAALAAEKNGRATSTVATALGGSSLSATPASPNENLFDNLFSVSAAAFKGAVVKMRGSLPDFVGDPLLSFSGYDPGLYHASLLFPTDPRARSEKIFSAVREVVLASQQSFMGFPYQLLCEQVGTERLGLALEALERDQAEDDDLDEETEAEKARVTPALQVHRKGKVATSASDASAAISTMGGEVVETTRKETSSSVHPPLHGSRVLRVYHSSPSSTSVTNRSVNGHHHHQHTAHAVDEWDMSSSSSRSSGVALCSLSPDISQAAASPATTSLPPPPGDSEECTEEKDQPLPGRGDKKLLARTSPVRRVGKEPPAVLHIISPHRLSEELRRRETVARLRRERRRRRREQLPLLVGEPRPHEFAAFLDIVRRRVMSKQLKEERKEMEQRRRERVQRMLKRQCEHWRSVPASSQGSQPGSCQTSRASVDMMQQTNAALLAATAPLKDPTRPPRKLFYEDVEGSAYLIPTRAASTTMEPLLRSPRSPLSSISAREVAASPETRGMRICLFFDDKRNVPVVLVNKLFRLFTMPGVRGLTSSEDDAAEVLNDETPAETGVAHPNASARKVRTPSTGSLEKSLLLLIQVQFSLFSQEDAEVRWKWWKL</sequence>
<feature type="region of interest" description="Disordered" evidence="1">
    <location>
        <begin position="728"/>
        <end position="822"/>
    </location>
</feature>
<proteinExistence type="predicted"/>
<dbReference type="AlphaFoldDB" id="A0A836KEE3"/>
<evidence type="ECO:0000256" key="1">
    <source>
        <dbReference type="SAM" id="MobiDB-lite"/>
    </source>
</evidence>
<feature type="region of interest" description="Disordered" evidence="1">
    <location>
        <begin position="1"/>
        <end position="41"/>
    </location>
</feature>
<feature type="region of interest" description="Disordered" evidence="1">
    <location>
        <begin position="235"/>
        <end position="277"/>
    </location>
</feature>
<comment type="caution">
    <text evidence="2">The sequence shown here is derived from an EMBL/GenBank/DDBJ whole genome shotgun (WGS) entry which is preliminary data.</text>
</comment>
<dbReference type="GeneID" id="92356836"/>
<dbReference type="Proteomes" id="UP000674143">
    <property type="component" value="Unassembled WGS sequence"/>
</dbReference>
<organism evidence="2 3">
    <name type="scientific">Leishmania orientalis</name>
    <dbReference type="NCBI Taxonomy" id="2249476"/>
    <lineage>
        <taxon>Eukaryota</taxon>
        <taxon>Discoba</taxon>
        <taxon>Euglenozoa</taxon>
        <taxon>Kinetoplastea</taxon>
        <taxon>Metakinetoplastina</taxon>
        <taxon>Trypanosomatida</taxon>
        <taxon>Trypanosomatidae</taxon>
        <taxon>Leishmaniinae</taxon>
        <taxon>Leishmania</taxon>
    </lineage>
</organism>
<evidence type="ECO:0000313" key="2">
    <source>
        <dbReference type="EMBL" id="KAG5467750.1"/>
    </source>
</evidence>
<dbReference type="RefSeq" id="XP_067059552.1">
    <property type="nucleotide sequence ID" value="XM_067202902.1"/>
</dbReference>
<evidence type="ECO:0000313" key="3">
    <source>
        <dbReference type="Proteomes" id="UP000674143"/>
    </source>
</evidence>
<feature type="compositionally biased region" description="Basic and acidic residues" evidence="1">
    <location>
        <begin position="803"/>
        <end position="816"/>
    </location>
</feature>
<reference evidence="3" key="2">
    <citation type="journal article" date="2021" name="Sci. Data">
        <title>Chromosome-scale genome sequencing, assembly and annotation of six genomes from subfamily Leishmaniinae.</title>
        <authorList>
            <person name="Almutairi H."/>
            <person name="Urbaniak M.D."/>
            <person name="Bates M.D."/>
            <person name="Jariyapan N."/>
            <person name="Kwakye-Nuako G."/>
            <person name="Thomaz Soccol V."/>
            <person name="Al-Salem W.S."/>
            <person name="Dillon R.J."/>
            <person name="Bates P.A."/>
            <person name="Gatherer D."/>
        </authorList>
    </citation>
    <scope>NUCLEOTIDE SEQUENCE [LARGE SCALE GENOMIC DNA]</scope>
</reference>
<keyword evidence="3" id="KW-1185">Reference proteome</keyword>
<feature type="region of interest" description="Disordered" evidence="1">
    <location>
        <begin position="704"/>
        <end position="723"/>
    </location>
</feature>